<sequence length="170" mass="18074">MNAEPPSDALRPVRAELLRTARADADVILSEARRDADRTLAAARTEAEAILGRARQDGAADGRAAARQELTRARSAARNAELAARGAAYAELRRRITARLRELCQADPAYGERLAARARSLLGPDARVVGHPDGGVLATAPGRVVDLGLPAVTDRALERIGSDAEALWEP</sequence>
<comment type="caution">
    <text evidence="1">The sequence shown here is derived from an EMBL/GenBank/DDBJ whole genome shotgun (WGS) entry which is preliminary data.</text>
</comment>
<gene>
    <name evidence="1" type="ORF">HS99_0002320</name>
</gene>
<dbReference type="AlphaFoldDB" id="A0A1E7NFQ6"/>
<protein>
    <recommendedName>
        <fullName evidence="3">ATP synthase subunit E</fullName>
    </recommendedName>
</protein>
<name>A0A1E7NFQ6_KITAU</name>
<evidence type="ECO:0000313" key="2">
    <source>
        <dbReference type="Proteomes" id="UP000037395"/>
    </source>
</evidence>
<evidence type="ECO:0008006" key="3">
    <source>
        <dbReference type="Google" id="ProtNLM"/>
    </source>
</evidence>
<dbReference type="Proteomes" id="UP000037395">
    <property type="component" value="Unassembled WGS sequence"/>
</dbReference>
<keyword evidence="2" id="KW-1185">Reference proteome</keyword>
<proteinExistence type="predicted"/>
<accession>A0A1E7NFQ6</accession>
<evidence type="ECO:0000313" key="1">
    <source>
        <dbReference type="EMBL" id="OEV39541.1"/>
    </source>
</evidence>
<organism evidence="1 2">
    <name type="scientific">Kitasatospora aureofaciens</name>
    <name type="common">Streptomyces aureofaciens</name>
    <dbReference type="NCBI Taxonomy" id="1894"/>
    <lineage>
        <taxon>Bacteria</taxon>
        <taxon>Bacillati</taxon>
        <taxon>Actinomycetota</taxon>
        <taxon>Actinomycetes</taxon>
        <taxon>Kitasatosporales</taxon>
        <taxon>Streptomycetaceae</taxon>
        <taxon>Kitasatospora</taxon>
    </lineage>
</organism>
<dbReference type="RefSeq" id="WP_043481135.1">
    <property type="nucleotide sequence ID" value="NZ_JBIWMM010000003.1"/>
</dbReference>
<reference evidence="1" key="1">
    <citation type="submission" date="2016-08" db="EMBL/GenBank/DDBJ databases">
        <title>Sequencing, Assembly and Comparative Genomics of S. aureofaciens ATCC 10762.</title>
        <authorList>
            <person name="Gradnigo J.S."/>
            <person name="Johnson N."/>
            <person name="Somerville G.A."/>
        </authorList>
    </citation>
    <scope>NUCLEOTIDE SEQUENCE [LARGE SCALE GENOMIC DNA]</scope>
    <source>
        <strain evidence="1">ATCC 10762</strain>
    </source>
</reference>
<dbReference type="EMBL" id="JPRF03000001">
    <property type="protein sequence ID" value="OEV39541.1"/>
    <property type="molecule type" value="Genomic_DNA"/>
</dbReference>